<gene>
    <name evidence="2" type="ORF">U9M48_039845</name>
</gene>
<name>A0AAQ3UM53_PASNO</name>
<dbReference type="Gene3D" id="2.40.70.10">
    <property type="entry name" value="Acid Proteases"/>
    <property type="match status" value="1"/>
</dbReference>
<feature type="region of interest" description="Disordered" evidence="1">
    <location>
        <begin position="363"/>
        <end position="428"/>
    </location>
</feature>
<dbReference type="Proteomes" id="UP001341281">
    <property type="component" value="Chromosome 09"/>
</dbReference>
<feature type="compositionally biased region" description="Polar residues" evidence="1">
    <location>
        <begin position="210"/>
        <end position="223"/>
    </location>
</feature>
<dbReference type="PANTHER" id="PTHR33067:SF32">
    <property type="entry name" value="ASPARTIC PEPTIDASE DDI1-TYPE DOMAIN-CONTAINING PROTEIN"/>
    <property type="match status" value="1"/>
</dbReference>
<feature type="compositionally biased region" description="Polar residues" evidence="1">
    <location>
        <begin position="409"/>
        <end position="428"/>
    </location>
</feature>
<evidence type="ECO:0000256" key="1">
    <source>
        <dbReference type="SAM" id="MobiDB-lite"/>
    </source>
</evidence>
<reference evidence="2 3" key="1">
    <citation type="submission" date="2024-02" db="EMBL/GenBank/DDBJ databases">
        <title>High-quality chromosome-scale genome assembly of Pensacola bahiagrass (Paspalum notatum Flugge var. saurae).</title>
        <authorList>
            <person name="Vega J.M."/>
            <person name="Podio M."/>
            <person name="Orjuela J."/>
            <person name="Siena L.A."/>
            <person name="Pessino S.C."/>
            <person name="Combes M.C."/>
            <person name="Mariac C."/>
            <person name="Albertini E."/>
            <person name="Pupilli F."/>
            <person name="Ortiz J.P.A."/>
            <person name="Leblanc O."/>
        </authorList>
    </citation>
    <scope>NUCLEOTIDE SEQUENCE [LARGE SCALE GENOMIC DNA]</scope>
    <source>
        <strain evidence="2">R1</strain>
        <tissue evidence="2">Leaf</tissue>
    </source>
</reference>
<dbReference type="AlphaFoldDB" id="A0AAQ3UM53"/>
<feature type="compositionally biased region" description="Basic residues" evidence="1">
    <location>
        <begin position="173"/>
        <end position="182"/>
    </location>
</feature>
<organism evidence="2 3">
    <name type="scientific">Paspalum notatum var. saurae</name>
    <dbReference type="NCBI Taxonomy" id="547442"/>
    <lineage>
        <taxon>Eukaryota</taxon>
        <taxon>Viridiplantae</taxon>
        <taxon>Streptophyta</taxon>
        <taxon>Embryophyta</taxon>
        <taxon>Tracheophyta</taxon>
        <taxon>Spermatophyta</taxon>
        <taxon>Magnoliopsida</taxon>
        <taxon>Liliopsida</taxon>
        <taxon>Poales</taxon>
        <taxon>Poaceae</taxon>
        <taxon>PACMAD clade</taxon>
        <taxon>Panicoideae</taxon>
        <taxon>Andropogonodae</taxon>
        <taxon>Paspaleae</taxon>
        <taxon>Paspalinae</taxon>
        <taxon>Paspalum</taxon>
    </lineage>
</organism>
<feature type="compositionally biased region" description="Low complexity" evidence="1">
    <location>
        <begin position="192"/>
        <end position="204"/>
    </location>
</feature>
<dbReference type="EMBL" id="CP144753">
    <property type="protein sequence ID" value="WVZ93893.1"/>
    <property type="molecule type" value="Genomic_DNA"/>
</dbReference>
<feature type="compositionally biased region" description="Basic and acidic residues" evidence="1">
    <location>
        <begin position="383"/>
        <end position="394"/>
    </location>
</feature>
<accession>A0AAQ3UM53</accession>
<dbReference type="PANTHER" id="PTHR33067">
    <property type="entry name" value="RNA-DIRECTED DNA POLYMERASE-RELATED"/>
    <property type="match status" value="1"/>
</dbReference>
<sequence>MPKVIFDKLNHDALAPIAMCLQLTDQSVRYPEGVAENIPVRIRNFLILVDFVALDMEIDSKTPLILGRPFLSTADATIDVGAGKVHLNINGKKETFAFKPKVEQCNKVKTFKCQANKDEPKANTGTNPSNSKEDSLVAFMLKKLKIESEIQQMEYEREMQNRRLRSQETRVKNTFKKAKKSISKAGQHIRWSSSESGSGSASRHAASKRMSISTEEPEEFQTSSAYRPILSLDSQLVPRGQDEAKALRSLNQKTYTFTKCFDEDLLIDIGMREEFNEVFQAIGWSDFAEIPEGGIILLTKEFLITLRTDTRRDGTYIWFRLFNTDYELTLHQFSNLLDFSPQCTLSEDLAGFNSAEFWKELLEPEPEPGRNSVSGVMTRAQRRRAEEQIRKANEDAQQPGAARAWAHPSTPTWEANPQGSWHSSWNSIVPSANPTPSYHSGAEYSNGHGAGPSYSARYTGGELDGNFTALFGALDLQEHRTLGMMDSLTEIQQQQGVDHNLIMETRATVDRMHEQNLMYYSWKGFFPE</sequence>
<feature type="region of interest" description="Disordered" evidence="1">
    <location>
        <begin position="158"/>
        <end position="223"/>
    </location>
</feature>
<evidence type="ECO:0000313" key="3">
    <source>
        <dbReference type="Proteomes" id="UP001341281"/>
    </source>
</evidence>
<proteinExistence type="predicted"/>
<evidence type="ECO:0000313" key="2">
    <source>
        <dbReference type="EMBL" id="WVZ93893.1"/>
    </source>
</evidence>
<keyword evidence="3" id="KW-1185">Reference proteome</keyword>
<feature type="compositionally biased region" description="Basic and acidic residues" evidence="1">
    <location>
        <begin position="158"/>
        <end position="171"/>
    </location>
</feature>
<dbReference type="InterPro" id="IPR021109">
    <property type="entry name" value="Peptidase_aspartic_dom_sf"/>
</dbReference>
<protein>
    <submittedName>
        <fullName evidence="2">Uncharacterized protein</fullName>
    </submittedName>
</protein>